<feature type="transmembrane region" description="Helical" evidence="1">
    <location>
        <begin position="18"/>
        <end position="39"/>
    </location>
</feature>
<keyword evidence="1" id="KW-0812">Transmembrane</keyword>
<evidence type="ECO:0000256" key="1">
    <source>
        <dbReference type="SAM" id="Phobius"/>
    </source>
</evidence>
<gene>
    <name evidence="2" type="ORF">EV194_10948</name>
</gene>
<dbReference type="Proteomes" id="UP000295221">
    <property type="component" value="Unassembled WGS sequence"/>
</dbReference>
<evidence type="ECO:0000313" key="2">
    <source>
        <dbReference type="EMBL" id="TCO07230.1"/>
    </source>
</evidence>
<name>A0A4R2GHF6_9BACT</name>
<keyword evidence="1" id="KW-1133">Transmembrane helix</keyword>
<keyword evidence="3" id="KW-1185">Reference proteome</keyword>
<keyword evidence="1" id="KW-0472">Membrane</keyword>
<proteinExistence type="predicted"/>
<dbReference type="EMBL" id="SLWK01000009">
    <property type="protein sequence ID" value="TCO07230.1"/>
    <property type="molecule type" value="Genomic_DNA"/>
</dbReference>
<organism evidence="2 3">
    <name type="scientific">Natronoflexus pectinivorans</name>
    <dbReference type="NCBI Taxonomy" id="682526"/>
    <lineage>
        <taxon>Bacteria</taxon>
        <taxon>Pseudomonadati</taxon>
        <taxon>Bacteroidota</taxon>
        <taxon>Bacteroidia</taxon>
        <taxon>Marinilabiliales</taxon>
        <taxon>Marinilabiliaceae</taxon>
        <taxon>Natronoflexus</taxon>
    </lineage>
</organism>
<accession>A0A4R2GHF6</accession>
<comment type="caution">
    <text evidence="2">The sequence shown here is derived from an EMBL/GenBank/DDBJ whole genome shotgun (WGS) entry which is preliminary data.</text>
</comment>
<protein>
    <submittedName>
        <fullName evidence="2">Uncharacterized protein</fullName>
    </submittedName>
</protein>
<dbReference type="AlphaFoldDB" id="A0A4R2GHF6"/>
<evidence type="ECO:0000313" key="3">
    <source>
        <dbReference type="Proteomes" id="UP000295221"/>
    </source>
</evidence>
<sequence length="61" mass="7484">MINSAKERPFMDFWVTKFLLYFGNVFVLPYLLLTFTNNYKFSYIDKYEKSRNTHLQRCNES</sequence>
<reference evidence="2 3" key="1">
    <citation type="submission" date="2019-03" db="EMBL/GenBank/DDBJ databases">
        <title>Genomic Encyclopedia of Type Strains, Phase IV (KMG-IV): sequencing the most valuable type-strain genomes for metagenomic binning, comparative biology and taxonomic classification.</title>
        <authorList>
            <person name="Goeker M."/>
        </authorList>
    </citation>
    <scope>NUCLEOTIDE SEQUENCE [LARGE SCALE GENOMIC DNA]</scope>
    <source>
        <strain evidence="2 3">DSM 24179</strain>
    </source>
</reference>